<evidence type="ECO:0000313" key="2">
    <source>
        <dbReference type="EMBL" id="SHG47264.1"/>
    </source>
</evidence>
<proteinExistence type="predicted"/>
<feature type="signal peptide" evidence="1">
    <location>
        <begin position="1"/>
        <end position="23"/>
    </location>
</feature>
<evidence type="ECO:0000313" key="3">
    <source>
        <dbReference type="Proteomes" id="UP000184212"/>
    </source>
</evidence>
<name>A0A1M5K3D6_9BACT</name>
<dbReference type="OrthoDB" id="8566233at2"/>
<protein>
    <submittedName>
        <fullName evidence="2">Uncharacterized protein</fullName>
    </submittedName>
</protein>
<dbReference type="EMBL" id="FQWQ01000001">
    <property type="protein sequence ID" value="SHG47264.1"/>
    <property type="molecule type" value="Genomic_DNA"/>
</dbReference>
<gene>
    <name evidence="2" type="ORF">SAMN04488109_0425</name>
</gene>
<evidence type="ECO:0000256" key="1">
    <source>
        <dbReference type="SAM" id="SignalP"/>
    </source>
</evidence>
<sequence>MKPQLHKPILLIFLLISMTHVSCSVTHVYQAGGPGGREMGNQPGTEWESDRSNVFLWGAIRDDVRIESCKLGDGTRLNIEEIKIEKNLGCQLAALLTLGIWQPAKISWRCAKPVN</sequence>
<dbReference type="STRING" id="947013.SAMN04488109_0425"/>
<dbReference type="RefSeq" id="WP_073130617.1">
    <property type="nucleotide sequence ID" value="NZ_FQWQ01000001.1"/>
</dbReference>
<feature type="chain" id="PRO_5012544884" evidence="1">
    <location>
        <begin position="24"/>
        <end position="115"/>
    </location>
</feature>
<dbReference type="Proteomes" id="UP000184212">
    <property type="component" value="Unassembled WGS sequence"/>
</dbReference>
<dbReference type="AlphaFoldDB" id="A0A1M5K3D6"/>
<keyword evidence="3" id="KW-1185">Reference proteome</keyword>
<accession>A0A1M5K3D6</accession>
<organism evidence="2 3">
    <name type="scientific">Chryseolinea serpens</name>
    <dbReference type="NCBI Taxonomy" id="947013"/>
    <lineage>
        <taxon>Bacteria</taxon>
        <taxon>Pseudomonadati</taxon>
        <taxon>Bacteroidota</taxon>
        <taxon>Cytophagia</taxon>
        <taxon>Cytophagales</taxon>
        <taxon>Fulvivirgaceae</taxon>
        <taxon>Chryseolinea</taxon>
    </lineage>
</organism>
<reference evidence="2 3" key="1">
    <citation type="submission" date="2016-11" db="EMBL/GenBank/DDBJ databases">
        <authorList>
            <person name="Jaros S."/>
            <person name="Januszkiewicz K."/>
            <person name="Wedrychowicz H."/>
        </authorList>
    </citation>
    <scope>NUCLEOTIDE SEQUENCE [LARGE SCALE GENOMIC DNA]</scope>
    <source>
        <strain evidence="2 3">DSM 24574</strain>
    </source>
</reference>
<keyword evidence="1" id="KW-0732">Signal</keyword>